<dbReference type="GO" id="GO:0006355">
    <property type="term" value="P:regulation of DNA-templated transcription"/>
    <property type="evidence" value="ECO:0007669"/>
    <property type="project" value="InterPro"/>
</dbReference>
<feature type="modified residue" description="4-aspartylphosphate" evidence="6">
    <location>
        <position position="55"/>
    </location>
</feature>
<proteinExistence type="predicted"/>
<dbReference type="PATRIC" id="fig|1616.3.peg.1269"/>
<dbReference type="InterPro" id="IPR001867">
    <property type="entry name" value="OmpR/PhoB-type_DNA-bd"/>
</dbReference>
<name>A0A0R2JKE3_9LACO</name>
<dbReference type="SMART" id="SM00448">
    <property type="entry name" value="REC"/>
    <property type="match status" value="1"/>
</dbReference>
<dbReference type="AlphaFoldDB" id="A0A0R2JKE3"/>
<dbReference type="GO" id="GO:0000976">
    <property type="term" value="F:transcription cis-regulatory region binding"/>
    <property type="evidence" value="ECO:0007669"/>
    <property type="project" value="TreeGrafter"/>
</dbReference>
<keyword evidence="5" id="KW-0804">Transcription</keyword>
<evidence type="ECO:0000259" key="9">
    <source>
        <dbReference type="PROSITE" id="PS51755"/>
    </source>
</evidence>
<dbReference type="InterPro" id="IPR036388">
    <property type="entry name" value="WH-like_DNA-bd_sf"/>
</dbReference>
<reference evidence="10 11" key="1">
    <citation type="journal article" date="2015" name="Genome Announc.">
        <title>Expanding the biotechnology potential of lactobacilli through comparative genomics of 213 strains and associated genera.</title>
        <authorList>
            <person name="Sun Z."/>
            <person name="Harris H.M."/>
            <person name="McCann A."/>
            <person name="Guo C."/>
            <person name="Argimon S."/>
            <person name="Zhang W."/>
            <person name="Yang X."/>
            <person name="Jeffery I.B."/>
            <person name="Cooney J.C."/>
            <person name="Kagawa T.F."/>
            <person name="Liu W."/>
            <person name="Song Y."/>
            <person name="Salvetti E."/>
            <person name="Wrobel A."/>
            <person name="Rasinkangas P."/>
            <person name="Parkhill J."/>
            <person name="Rea M.C."/>
            <person name="O'Sullivan O."/>
            <person name="Ritari J."/>
            <person name="Douillard F.P."/>
            <person name="Paul Ross R."/>
            <person name="Yang R."/>
            <person name="Briner A.E."/>
            <person name="Felis G.E."/>
            <person name="de Vos W.M."/>
            <person name="Barrangou R."/>
            <person name="Klaenhammer T.R."/>
            <person name="Caufield P.W."/>
            <person name="Cui Y."/>
            <person name="Zhang H."/>
            <person name="O'Toole P.W."/>
        </authorList>
    </citation>
    <scope>NUCLEOTIDE SEQUENCE [LARGE SCALE GENOMIC DNA]</scope>
    <source>
        <strain evidence="10 11">DSM 20593</strain>
    </source>
</reference>
<dbReference type="GO" id="GO:0032993">
    <property type="term" value="C:protein-DNA complex"/>
    <property type="evidence" value="ECO:0007669"/>
    <property type="project" value="TreeGrafter"/>
</dbReference>
<sequence>MVAKAVKILIVEDDEALSETVKNTVQSLGETTQVYDGREALFEIQSGIYDLVLLDVMLPEMDGFTILKRAREEFPKLPILMLTAKDELEDKMHGFDLGADEYITKPFYKEELLARAKALLRQAGLIGDEGLLHVGNVEINVEKHQVAVNGEPVNIQGREFGLLVYLVQHQDQIVTKEQIFDRLWGFDSETSLTVVEVYMSNLRKNLRKACANLNIKTLRNVGYTLNVMDEEDA</sequence>
<gene>
    <name evidence="10" type="ORF">IV73_GL001236</name>
</gene>
<dbReference type="SUPFAM" id="SSF52172">
    <property type="entry name" value="CheY-like"/>
    <property type="match status" value="1"/>
</dbReference>
<feature type="DNA-binding region" description="OmpR/PhoB-type" evidence="7">
    <location>
        <begin position="129"/>
        <end position="227"/>
    </location>
</feature>
<dbReference type="EMBL" id="JQBP01000008">
    <property type="protein sequence ID" value="KRN74500.1"/>
    <property type="molecule type" value="Genomic_DNA"/>
</dbReference>
<keyword evidence="11" id="KW-1185">Reference proteome</keyword>
<evidence type="ECO:0000256" key="2">
    <source>
        <dbReference type="ARBA" id="ARBA00023012"/>
    </source>
</evidence>
<dbReference type="GO" id="GO:0000156">
    <property type="term" value="F:phosphorelay response regulator activity"/>
    <property type="evidence" value="ECO:0007669"/>
    <property type="project" value="TreeGrafter"/>
</dbReference>
<dbReference type="RefSeq" id="WP_057756323.1">
    <property type="nucleotide sequence ID" value="NZ_JQBP01000008.1"/>
</dbReference>
<evidence type="ECO:0000256" key="7">
    <source>
        <dbReference type="PROSITE-ProRule" id="PRU01091"/>
    </source>
</evidence>
<evidence type="ECO:0000259" key="8">
    <source>
        <dbReference type="PROSITE" id="PS50110"/>
    </source>
</evidence>
<dbReference type="SMART" id="SM00862">
    <property type="entry name" value="Trans_reg_C"/>
    <property type="match status" value="1"/>
</dbReference>
<dbReference type="Pfam" id="PF00486">
    <property type="entry name" value="Trans_reg_C"/>
    <property type="match status" value="1"/>
</dbReference>
<dbReference type="PROSITE" id="PS50110">
    <property type="entry name" value="RESPONSE_REGULATORY"/>
    <property type="match status" value="1"/>
</dbReference>
<feature type="domain" description="OmpR/PhoB-type" evidence="9">
    <location>
        <begin position="129"/>
        <end position="227"/>
    </location>
</feature>
<dbReference type="InterPro" id="IPR001789">
    <property type="entry name" value="Sig_transdc_resp-reg_receiver"/>
</dbReference>
<evidence type="ECO:0000256" key="6">
    <source>
        <dbReference type="PROSITE-ProRule" id="PRU00169"/>
    </source>
</evidence>
<dbReference type="Gene3D" id="6.10.250.690">
    <property type="match status" value="1"/>
</dbReference>
<dbReference type="Gene3D" id="3.40.50.2300">
    <property type="match status" value="1"/>
</dbReference>
<dbReference type="OrthoDB" id="9790442at2"/>
<dbReference type="Gene3D" id="1.10.10.10">
    <property type="entry name" value="Winged helix-like DNA-binding domain superfamily/Winged helix DNA-binding domain"/>
    <property type="match status" value="1"/>
</dbReference>
<dbReference type="InterPro" id="IPR039420">
    <property type="entry name" value="WalR-like"/>
</dbReference>
<protein>
    <submittedName>
        <fullName evidence="10">Uncharacterized protein</fullName>
    </submittedName>
</protein>
<dbReference type="InterPro" id="IPR011006">
    <property type="entry name" value="CheY-like_superfamily"/>
</dbReference>
<dbReference type="CDD" id="cd00383">
    <property type="entry name" value="trans_reg_C"/>
    <property type="match status" value="1"/>
</dbReference>
<comment type="caution">
    <text evidence="10">The sequence shown here is derived from an EMBL/GenBank/DDBJ whole genome shotgun (WGS) entry which is preliminary data.</text>
</comment>
<dbReference type="PROSITE" id="PS51755">
    <property type="entry name" value="OMPR_PHOB"/>
    <property type="match status" value="1"/>
</dbReference>
<keyword evidence="3" id="KW-0805">Transcription regulation</keyword>
<dbReference type="PANTHER" id="PTHR48111:SF22">
    <property type="entry name" value="REGULATOR OF RPOS"/>
    <property type="match status" value="1"/>
</dbReference>
<dbReference type="SUPFAM" id="SSF46894">
    <property type="entry name" value="C-terminal effector domain of the bipartite response regulators"/>
    <property type="match status" value="1"/>
</dbReference>
<dbReference type="PANTHER" id="PTHR48111">
    <property type="entry name" value="REGULATOR OF RPOS"/>
    <property type="match status" value="1"/>
</dbReference>
<evidence type="ECO:0000256" key="1">
    <source>
        <dbReference type="ARBA" id="ARBA00022553"/>
    </source>
</evidence>
<accession>A0A0R2JKE3</accession>
<evidence type="ECO:0000256" key="4">
    <source>
        <dbReference type="ARBA" id="ARBA00023125"/>
    </source>
</evidence>
<keyword evidence="2" id="KW-0902">Two-component regulatory system</keyword>
<evidence type="ECO:0000313" key="11">
    <source>
        <dbReference type="Proteomes" id="UP000051655"/>
    </source>
</evidence>
<dbReference type="GO" id="GO:0005829">
    <property type="term" value="C:cytosol"/>
    <property type="evidence" value="ECO:0007669"/>
    <property type="project" value="TreeGrafter"/>
</dbReference>
<evidence type="ECO:0000256" key="3">
    <source>
        <dbReference type="ARBA" id="ARBA00023015"/>
    </source>
</evidence>
<dbReference type="STRING" id="1616.IV73_GL001236"/>
<feature type="domain" description="Response regulatory" evidence="8">
    <location>
        <begin position="7"/>
        <end position="120"/>
    </location>
</feature>
<keyword evidence="1 6" id="KW-0597">Phosphoprotein</keyword>
<organism evidence="10 11">
    <name type="scientific">Weissella kandleri</name>
    <dbReference type="NCBI Taxonomy" id="1616"/>
    <lineage>
        <taxon>Bacteria</taxon>
        <taxon>Bacillati</taxon>
        <taxon>Bacillota</taxon>
        <taxon>Bacilli</taxon>
        <taxon>Lactobacillales</taxon>
        <taxon>Lactobacillaceae</taxon>
        <taxon>Weissella</taxon>
    </lineage>
</organism>
<dbReference type="Pfam" id="PF00072">
    <property type="entry name" value="Response_reg"/>
    <property type="match status" value="1"/>
</dbReference>
<evidence type="ECO:0000256" key="5">
    <source>
        <dbReference type="ARBA" id="ARBA00023163"/>
    </source>
</evidence>
<keyword evidence="4 7" id="KW-0238">DNA-binding</keyword>
<dbReference type="Proteomes" id="UP000051655">
    <property type="component" value="Unassembled WGS sequence"/>
</dbReference>
<evidence type="ECO:0000313" key="10">
    <source>
        <dbReference type="EMBL" id="KRN74500.1"/>
    </source>
</evidence>
<dbReference type="InterPro" id="IPR016032">
    <property type="entry name" value="Sig_transdc_resp-reg_C-effctor"/>
</dbReference>